<dbReference type="SMART" id="SM00955">
    <property type="entry name" value="RNB"/>
    <property type="match status" value="1"/>
</dbReference>
<dbReference type="PANTHER" id="PTHR23355">
    <property type="entry name" value="RIBONUCLEASE"/>
    <property type="match status" value="1"/>
</dbReference>
<dbReference type="InterPro" id="IPR056624">
    <property type="entry name" value="WH_CYT4"/>
</dbReference>
<dbReference type="InterPro" id="IPR057912">
    <property type="entry name" value="OB_CYT4_C"/>
</dbReference>
<keyword evidence="3" id="KW-1185">Reference proteome</keyword>
<dbReference type="GO" id="GO:0000175">
    <property type="term" value="F:3'-5'-RNA exonuclease activity"/>
    <property type="evidence" value="ECO:0007669"/>
    <property type="project" value="TreeGrafter"/>
</dbReference>
<dbReference type="InterPro" id="IPR001900">
    <property type="entry name" value="RNase_II/R"/>
</dbReference>
<dbReference type="GO" id="GO:0003723">
    <property type="term" value="F:RNA binding"/>
    <property type="evidence" value="ECO:0007669"/>
    <property type="project" value="InterPro"/>
</dbReference>
<comment type="caution">
    <text evidence="2">The sequence shown here is derived from an EMBL/GenBank/DDBJ whole genome shotgun (WGS) entry which is preliminary data.</text>
</comment>
<sequence length="1018" mass="112173">MLRAARQSYVCWRCESRTAPAEAALRLTPSSPPSTRESRRALSIARRLQLARSLPSSPGSDDVRIRSESQESYIRQRLRAWEIENPAVAVNPPSDGPTHGVLQNALTGDVLEHGYRPERDMNEDAQPQFDGEELVNAAGTAANLEAGDLIEISTQSWRIQILAICLGKFNGYGHFYTNSGRWFTSYGIKTRFVVKHFIKDPAELQKFIAVLPAVTPSDALESLNDLGPGPSREAGGHLIHHMARFEDAARRVHLGYTENLANAFEKLAGPEMRLMSLARIADALLPASLKKNKTTFPPEALYAVHMVLSRNDVSFRPLDRAGRTQNSCVFAINSVPDVKNIAIVEGLVRYYYYYLADVAASSVGGSPSLSPPEFISFLELARKAVDQSRRSRDWTPYGVIGQSKRRANQPQNEWGRAGMAIIEFIHAWAASDHFSSSSRLNWIGGAVLRAINRYGNAETLDKSVGWTFLQEIGRITPWDIHARHALRLPGVELGLQSGLRVRKSDAGSTALEPDRLASLRKDFSGSTVYCIDAKDANDIDDGVSVEEAKEGGHWIHVHVADPASRIHPNSWLGNRAATLPLTVYLPGHHEPMFGDEVVREAFSLAPGRPSLTFSARVTDAGEIADYNITPGILRDVVYMTPEHVSAALGETGRPESIPTQVFEVGKPPAALEPASKKMTKPEELSQRQVEELRTLGRLANALEKVCLEKGAMPVFLPRPSVKVSLDHVQMTDYPNGFIRCQGDPYIRISYNSSSGSSLVSSLMKTAGQVAARWCRDRSIPIPYRVSPLSKKNAKALHDFCQHLLYPLLATGKQPPQEQFRTLFGLTGGQEISATPGPNFIMGLDLYTKATSPLRRYSDMLVHWQIESALLEEARLGIPLSKTSDQSYLCFSKQDMENVVFPSLHVRERYIAALDKLDGNIEWMLQALLRGWLGDSNPAAKLPETFRFTVSHVVPKVVVTGVLDWFGLTASIAPGALGDVATIASIKTGDAFEVEIVNINVTGGKVDVKALRRLEEQSV</sequence>
<evidence type="ECO:0000259" key="1">
    <source>
        <dbReference type="SMART" id="SM00955"/>
    </source>
</evidence>
<dbReference type="Pfam" id="PF00773">
    <property type="entry name" value="RNB"/>
    <property type="match status" value="1"/>
</dbReference>
<dbReference type="InterPro" id="IPR012340">
    <property type="entry name" value="NA-bd_OB-fold"/>
</dbReference>
<reference evidence="2" key="1">
    <citation type="submission" date="2023-06" db="EMBL/GenBank/DDBJ databases">
        <title>Genome-scale phylogeny and comparative genomics of the fungal order Sordariales.</title>
        <authorList>
            <consortium name="Lawrence Berkeley National Laboratory"/>
            <person name="Hensen N."/>
            <person name="Bonometti L."/>
            <person name="Westerberg I."/>
            <person name="Brannstrom I.O."/>
            <person name="Guillou S."/>
            <person name="Cros-Aarteil S."/>
            <person name="Calhoun S."/>
            <person name="Haridas S."/>
            <person name="Kuo A."/>
            <person name="Mondo S."/>
            <person name="Pangilinan J."/>
            <person name="Riley R."/>
            <person name="Labutti K."/>
            <person name="Andreopoulos B."/>
            <person name="Lipzen A."/>
            <person name="Chen C."/>
            <person name="Yanf M."/>
            <person name="Daum C."/>
            <person name="Ng V."/>
            <person name="Clum A."/>
            <person name="Steindorff A."/>
            <person name="Ohm R."/>
            <person name="Martin F."/>
            <person name="Silar P."/>
            <person name="Natvig D."/>
            <person name="Lalanne C."/>
            <person name="Gautier V."/>
            <person name="Ament-Velasquez S.L."/>
            <person name="Kruys A."/>
            <person name="Hutchinson M.I."/>
            <person name="Powell A.J."/>
            <person name="Barry K."/>
            <person name="Miller A.N."/>
            <person name="Grigoriev I.V."/>
            <person name="Debuchy R."/>
            <person name="Gladieux P."/>
            <person name="Thoren M.H."/>
            <person name="Johannesson H."/>
        </authorList>
    </citation>
    <scope>NUCLEOTIDE SEQUENCE</scope>
    <source>
        <strain evidence="2">SMH4607-1</strain>
    </source>
</reference>
<dbReference type="InterPro" id="IPR050180">
    <property type="entry name" value="RNR_Ribonuclease"/>
</dbReference>
<feature type="domain" description="RNB" evidence="1">
    <location>
        <begin position="520"/>
        <end position="871"/>
    </location>
</feature>
<evidence type="ECO:0000313" key="3">
    <source>
        <dbReference type="Proteomes" id="UP001172102"/>
    </source>
</evidence>
<name>A0AA40BA53_9PEZI</name>
<protein>
    <recommendedName>
        <fullName evidence="1">RNB domain-containing protein</fullName>
    </recommendedName>
</protein>
<accession>A0AA40BA53</accession>
<dbReference type="Proteomes" id="UP001172102">
    <property type="component" value="Unassembled WGS sequence"/>
</dbReference>
<dbReference type="SUPFAM" id="SSF50249">
    <property type="entry name" value="Nucleic acid-binding proteins"/>
    <property type="match status" value="1"/>
</dbReference>
<dbReference type="Pfam" id="PF25522">
    <property type="entry name" value="OB_cyt-4"/>
    <property type="match status" value="1"/>
</dbReference>
<evidence type="ECO:0000313" key="2">
    <source>
        <dbReference type="EMBL" id="KAK0730500.1"/>
    </source>
</evidence>
<dbReference type="PANTHER" id="PTHR23355:SF65">
    <property type="entry name" value="EXORIBONUCLEASE CYT-4, PUTATIVE (AFU_ORTHOLOGUE AFUA_7G01550)-RELATED"/>
    <property type="match status" value="1"/>
</dbReference>
<dbReference type="InterPro" id="IPR056625">
    <property type="entry name" value="SH3_CYT4"/>
</dbReference>
<dbReference type="GO" id="GO:0006402">
    <property type="term" value="P:mRNA catabolic process"/>
    <property type="evidence" value="ECO:0007669"/>
    <property type="project" value="TreeGrafter"/>
</dbReference>
<proteinExistence type="predicted"/>
<dbReference type="GO" id="GO:0000932">
    <property type="term" value="C:P-body"/>
    <property type="evidence" value="ECO:0007669"/>
    <property type="project" value="TreeGrafter"/>
</dbReference>
<organism evidence="2 3">
    <name type="scientific">Lasiosphaeris hirsuta</name>
    <dbReference type="NCBI Taxonomy" id="260670"/>
    <lineage>
        <taxon>Eukaryota</taxon>
        <taxon>Fungi</taxon>
        <taxon>Dikarya</taxon>
        <taxon>Ascomycota</taxon>
        <taxon>Pezizomycotina</taxon>
        <taxon>Sordariomycetes</taxon>
        <taxon>Sordariomycetidae</taxon>
        <taxon>Sordariales</taxon>
        <taxon>Lasiosphaeriaceae</taxon>
        <taxon>Lasiosphaeris</taxon>
    </lineage>
</organism>
<dbReference type="EMBL" id="JAUKUA010000001">
    <property type="protein sequence ID" value="KAK0730500.1"/>
    <property type="molecule type" value="Genomic_DNA"/>
</dbReference>
<dbReference type="Pfam" id="PF23214">
    <property type="entry name" value="SH3_CYT4"/>
    <property type="match status" value="1"/>
</dbReference>
<gene>
    <name evidence="2" type="ORF">B0H67DRAFT_638997</name>
</gene>
<dbReference type="Pfam" id="PF23216">
    <property type="entry name" value="WHD_CYT4"/>
    <property type="match status" value="1"/>
</dbReference>
<dbReference type="AlphaFoldDB" id="A0AA40BA53"/>